<evidence type="ECO:0000256" key="4">
    <source>
        <dbReference type="ARBA" id="ARBA00022490"/>
    </source>
</evidence>
<dbReference type="PANTHER" id="PTHR31220">
    <property type="entry name" value="HYCCIN RELATED"/>
    <property type="match status" value="1"/>
</dbReference>
<comment type="subcellular location">
    <subcellularLocation>
        <location evidence="1">Cell membrane</location>
    </subcellularLocation>
    <subcellularLocation>
        <location evidence="2">Cytoplasm</location>
        <location evidence="2">Cytosol</location>
    </subcellularLocation>
</comment>
<keyword evidence="3" id="KW-1003">Cell membrane</keyword>
<keyword evidence="5" id="KW-0472">Membrane</keyword>
<accession>A0ABM4C2X6</accession>
<proteinExistence type="inferred from homology"/>
<dbReference type="PANTHER" id="PTHR31220:SF1">
    <property type="entry name" value="GH21176P"/>
    <property type="match status" value="1"/>
</dbReference>
<comment type="similarity">
    <text evidence="6">Belongs to the Hyccin family.</text>
</comment>
<keyword evidence="4" id="KW-0963">Cytoplasm</keyword>
<evidence type="ECO:0000256" key="2">
    <source>
        <dbReference type="ARBA" id="ARBA00004514"/>
    </source>
</evidence>
<dbReference type="Pfam" id="PF09790">
    <property type="entry name" value="Hyccin"/>
    <property type="match status" value="1"/>
</dbReference>
<dbReference type="GeneID" id="100215340"/>
<evidence type="ECO:0000313" key="7">
    <source>
        <dbReference type="Proteomes" id="UP001652625"/>
    </source>
</evidence>
<evidence type="ECO:0000313" key="8">
    <source>
        <dbReference type="RefSeq" id="XP_065655910.1"/>
    </source>
</evidence>
<protein>
    <submittedName>
        <fullName evidence="8">Hyccin 2 isoform X3</fullName>
    </submittedName>
</protein>
<evidence type="ECO:0000256" key="6">
    <source>
        <dbReference type="ARBA" id="ARBA00034482"/>
    </source>
</evidence>
<keyword evidence="7" id="KW-1185">Reference proteome</keyword>
<dbReference type="Proteomes" id="UP001652625">
    <property type="component" value="Chromosome 06"/>
</dbReference>
<name>A0ABM4C2X6_HYDVU</name>
<dbReference type="RefSeq" id="XP_065655910.1">
    <property type="nucleotide sequence ID" value="XM_065799838.1"/>
</dbReference>
<organism evidence="7 8">
    <name type="scientific">Hydra vulgaris</name>
    <name type="common">Hydra</name>
    <name type="synonym">Hydra attenuata</name>
    <dbReference type="NCBI Taxonomy" id="6087"/>
    <lineage>
        <taxon>Eukaryota</taxon>
        <taxon>Metazoa</taxon>
        <taxon>Cnidaria</taxon>
        <taxon>Hydrozoa</taxon>
        <taxon>Hydroidolina</taxon>
        <taxon>Anthoathecata</taxon>
        <taxon>Aplanulata</taxon>
        <taxon>Hydridae</taxon>
        <taxon>Hydra</taxon>
    </lineage>
</organism>
<dbReference type="InterPro" id="IPR018619">
    <property type="entry name" value="Hyccin"/>
</dbReference>
<evidence type="ECO:0000256" key="3">
    <source>
        <dbReference type="ARBA" id="ARBA00022475"/>
    </source>
</evidence>
<sequence>MSLSKSIETLLEIYKERSKEQLETFLEETGAIISDEIIQIFDELNNLILISLCQCLYWAYSLKSERCLLLITQVTPVIIWLHYKSLVANVKEISCSVDALLLAIYNQVVNNQKLQKDAHLQVPNISVPSIYHKMLSGIDNTEVITPQPATSFKYLDKISVLNRTKVVHMVWLEFNKRISLCSESSIISCCNTIIRLSCSGFKFIPTVYTKGDIDVLQDYPRFKLDSMVVKDMVSSLYFIIYNGDSKLAYSALKCLHEKVSVIVCPESILATEALINLFELSQQSDGDFELMSPLNPLDFKKKFRQ</sequence>
<gene>
    <name evidence="8" type="primary">LOC100215340</name>
</gene>
<evidence type="ECO:0000256" key="1">
    <source>
        <dbReference type="ARBA" id="ARBA00004236"/>
    </source>
</evidence>
<evidence type="ECO:0000256" key="5">
    <source>
        <dbReference type="ARBA" id="ARBA00023136"/>
    </source>
</evidence>
<reference evidence="8" key="1">
    <citation type="submission" date="2025-08" db="UniProtKB">
        <authorList>
            <consortium name="RefSeq"/>
        </authorList>
    </citation>
    <scope>IDENTIFICATION</scope>
</reference>